<dbReference type="Pfam" id="PF00854">
    <property type="entry name" value="PTR2"/>
    <property type="match status" value="3"/>
</dbReference>
<dbReference type="CDD" id="cd17347">
    <property type="entry name" value="MFS_SLC15A1_2_like"/>
    <property type="match status" value="1"/>
</dbReference>
<dbReference type="Gene3D" id="1.20.1250.20">
    <property type="entry name" value="MFS general substrate transporter like domains"/>
    <property type="match status" value="3"/>
</dbReference>
<feature type="transmembrane region" description="Helical" evidence="9">
    <location>
        <begin position="119"/>
        <end position="137"/>
    </location>
</feature>
<feature type="transmembrane region" description="Helical" evidence="9">
    <location>
        <begin position="496"/>
        <end position="515"/>
    </location>
</feature>
<keyword evidence="4" id="KW-0571">Peptide transport</keyword>
<feature type="transmembrane region" description="Helical" evidence="9">
    <location>
        <begin position="718"/>
        <end position="736"/>
    </location>
</feature>
<feature type="transmembrane region" description="Helical" evidence="9">
    <location>
        <begin position="185"/>
        <end position="205"/>
    </location>
</feature>
<keyword evidence="7" id="KW-0813">Transport</keyword>
<dbReference type="PROSITE" id="PS01022">
    <property type="entry name" value="PTR2_1"/>
    <property type="match status" value="1"/>
</dbReference>
<feature type="region of interest" description="Disordered" evidence="8">
    <location>
        <begin position="1"/>
        <end position="24"/>
    </location>
</feature>
<evidence type="ECO:0000313" key="10">
    <source>
        <dbReference type="EMBL" id="CAG2219221.1"/>
    </source>
</evidence>
<keyword evidence="11" id="KW-1185">Reference proteome</keyword>
<gene>
    <name evidence="10" type="ORF">MEDL_32800</name>
</gene>
<evidence type="ECO:0000256" key="5">
    <source>
        <dbReference type="ARBA" id="ARBA00022989"/>
    </source>
</evidence>
<dbReference type="GO" id="GO:0006857">
    <property type="term" value="P:oligopeptide transport"/>
    <property type="evidence" value="ECO:0007669"/>
    <property type="project" value="InterPro"/>
</dbReference>
<proteinExistence type="inferred from homology"/>
<feature type="transmembrane region" description="Helical" evidence="9">
    <location>
        <begin position="143"/>
        <end position="164"/>
    </location>
</feature>
<keyword evidence="4" id="KW-0653">Protein transport</keyword>
<dbReference type="GO" id="GO:0022857">
    <property type="term" value="F:transmembrane transporter activity"/>
    <property type="evidence" value="ECO:0007669"/>
    <property type="project" value="InterPro"/>
</dbReference>
<dbReference type="SUPFAM" id="SSF103473">
    <property type="entry name" value="MFS general substrate transporter"/>
    <property type="match status" value="1"/>
</dbReference>
<feature type="transmembrane region" description="Helical" evidence="9">
    <location>
        <begin position="756"/>
        <end position="776"/>
    </location>
</feature>
<name>A0A8S3SH13_MYTED</name>
<dbReference type="AlphaFoldDB" id="A0A8S3SH13"/>
<evidence type="ECO:0000256" key="2">
    <source>
        <dbReference type="ARBA" id="ARBA00005982"/>
    </source>
</evidence>
<dbReference type="InterPro" id="IPR036259">
    <property type="entry name" value="MFS_trans_sf"/>
</dbReference>
<dbReference type="Proteomes" id="UP000683360">
    <property type="component" value="Unassembled WGS sequence"/>
</dbReference>
<organism evidence="10 11">
    <name type="scientific">Mytilus edulis</name>
    <name type="common">Blue mussel</name>
    <dbReference type="NCBI Taxonomy" id="6550"/>
    <lineage>
        <taxon>Eukaryota</taxon>
        <taxon>Metazoa</taxon>
        <taxon>Spiralia</taxon>
        <taxon>Lophotrochozoa</taxon>
        <taxon>Mollusca</taxon>
        <taxon>Bivalvia</taxon>
        <taxon>Autobranchia</taxon>
        <taxon>Pteriomorphia</taxon>
        <taxon>Mytilida</taxon>
        <taxon>Mytiloidea</taxon>
        <taxon>Mytilidae</taxon>
        <taxon>Mytilinae</taxon>
        <taxon>Mytilus</taxon>
    </lineage>
</organism>
<evidence type="ECO:0000256" key="9">
    <source>
        <dbReference type="SAM" id="Phobius"/>
    </source>
</evidence>
<evidence type="ECO:0000256" key="4">
    <source>
        <dbReference type="ARBA" id="ARBA00022856"/>
    </source>
</evidence>
<dbReference type="PANTHER" id="PTHR11654">
    <property type="entry name" value="OLIGOPEPTIDE TRANSPORTER-RELATED"/>
    <property type="match status" value="1"/>
</dbReference>
<feature type="transmembrane region" description="Helical" evidence="9">
    <location>
        <begin position="90"/>
        <end position="112"/>
    </location>
</feature>
<keyword evidence="3 7" id="KW-0812">Transmembrane</keyword>
<keyword evidence="6 9" id="KW-0472">Membrane</keyword>
<comment type="subcellular location">
    <subcellularLocation>
        <location evidence="1 7">Membrane</location>
        <topology evidence="1 7">Multi-pass membrane protein</topology>
    </subcellularLocation>
</comment>
<dbReference type="OrthoDB" id="205993at2759"/>
<dbReference type="GO" id="GO:0016020">
    <property type="term" value="C:membrane"/>
    <property type="evidence" value="ECO:0007669"/>
    <property type="project" value="UniProtKB-SubCell"/>
</dbReference>
<evidence type="ECO:0000256" key="7">
    <source>
        <dbReference type="RuleBase" id="RU003755"/>
    </source>
</evidence>
<evidence type="ECO:0000256" key="1">
    <source>
        <dbReference type="ARBA" id="ARBA00004141"/>
    </source>
</evidence>
<evidence type="ECO:0000256" key="6">
    <source>
        <dbReference type="ARBA" id="ARBA00023136"/>
    </source>
</evidence>
<comment type="caution">
    <text evidence="10">The sequence shown here is derived from an EMBL/GenBank/DDBJ whole genome shotgun (WGS) entry which is preliminary data.</text>
</comment>
<sequence length="964" mass="108795">MESYGATETRADNSQFSDDLKINDDNLLNNQNGSSGTARSKESNGGYPKSVFFILGTEFCERFSYYGMRAILILYLTKWLKFDADNATGVYHGFVFLCYFSPLFGAIIADGYLGRYRTILYLSIIYGIGNVIMSATAVPPPEWIGPMIALILIGIGTGGIKPCVAAFGADQFRPEQEKQRETFFSVFYFMINLGSMFSIILTPILRADVHCYGAECYPLAFGIPAILMISSAVIFIAGKISHPDKRPHWLDHSIGLFEADFVEEVKRLLKVLIICVPLPLYWALGDQQGSRWTLQAEQLDGSMGPLGRIKPDQLQALNPILILGLIPLFEKLIYPCLDKCKVPNRPLQRMVAGMFLSVIAFVMAGFVQLKINSQFESPLTTTEIGITHYNVLPCTASVSSAHYSQSIHSLQLGEFQKFSPGNITWNISADCSTENISKTFNFIGSHSYRLVILQKNSSSLDLIKIEDQRKKSGEGNALISYEVYKLPKNGDNATDWSLVSTVKLGIGGIYTLLLYNENSKTNLMLFTSVEQNSLSMFVMVPQYINSLSMFVEQYIVITVVDKPNVIHQCRTTPCPYKPDVIHQCRTELLVYVCDGTTVYSYKPDVIHQCRTELLVYVCDGTTVYSYKPDVIHQCRTELLVYVCDGTTVYSYNCCLFQTNLMLFTSVERTPCPYKPNVIYQCRTELLVYVCDGTTVYSCNCCLFQTNLMLFTSVEQNSLSMFVMVPQYIVVTVVYFRQTLMLFTSVEQNSLSMFVMVPQYIVITVGEILFSITGLSFGYSQAPKSMKSFIQAAFLMNTAFGNLIVAIISEIRLFSNQAVEFFFYAVIMLIDILIFMVIAYFYEYVRVTEEATIHTEDTSGLIDNLEMEDSYKNKTTKNVRNSARRDKRAFLDKLTAEADKANNIKALYNNIKLRTGKYQKGSRPVKSKEGKTLNTHKEQMKKWVEHFKNVLNQESPVNKSDIPPS</sequence>
<feature type="transmembrane region" description="Helical" evidence="9">
    <location>
        <begin position="217"/>
        <end position="237"/>
    </location>
</feature>
<evidence type="ECO:0000256" key="3">
    <source>
        <dbReference type="ARBA" id="ARBA00022692"/>
    </source>
</evidence>
<protein>
    <submittedName>
        <fullName evidence="10">SLC15A1</fullName>
    </submittedName>
</protein>
<reference evidence="10" key="1">
    <citation type="submission" date="2021-03" db="EMBL/GenBank/DDBJ databases">
        <authorList>
            <person name="Bekaert M."/>
        </authorList>
    </citation>
    <scope>NUCLEOTIDE SEQUENCE</scope>
</reference>
<dbReference type="PROSITE" id="PS01023">
    <property type="entry name" value="PTR2_2"/>
    <property type="match status" value="1"/>
</dbReference>
<dbReference type="InterPro" id="IPR000109">
    <property type="entry name" value="POT_fam"/>
</dbReference>
<comment type="similarity">
    <text evidence="2 7">Belongs to the major facilitator superfamily. Proton-dependent oligopeptide transporter (POT/PTR) (TC 2.A.17) family.</text>
</comment>
<dbReference type="EMBL" id="CAJPWZ010001626">
    <property type="protein sequence ID" value="CAG2219221.1"/>
    <property type="molecule type" value="Genomic_DNA"/>
</dbReference>
<dbReference type="InterPro" id="IPR018456">
    <property type="entry name" value="PTR2_symporter_CS"/>
</dbReference>
<evidence type="ECO:0000256" key="8">
    <source>
        <dbReference type="SAM" id="MobiDB-lite"/>
    </source>
</evidence>
<evidence type="ECO:0000313" key="11">
    <source>
        <dbReference type="Proteomes" id="UP000683360"/>
    </source>
</evidence>
<feature type="transmembrane region" description="Helical" evidence="9">
    <location>
        <begin position="820"/>
        <end position="841"/>
    </location>
</feature>
<accession>A0A8S3SH13</accession>
<feature type="transmembrane region" description="Helical" evidence="9">
    <location>
        <begin position="788"/>
        <end position="808"/>
    </location>
</feature>
<feature type="transmembrane region" description="Helical" evidence="9">
    <location>
        <begin position="349"/>
        <end position="369"/>
    </location>
</feature>
<keyword evidence="5 9" id="KW-1133">Transmembrane helix</keyword>